<dbReference type="PANTHER" id="PTHR23135:SF18">
    <property type="entry name" value="CYANOPHYCIN SYNTHETASE"/>
    <property type="match status" value="1"/>
</dbReference>
<comment type="similarity">
    <text evidence="3">In the C-terminal section; belongs to the MurCDEF family.</text>
</comment>
<dbReference type="EC" id="6.3.2.29" evidence="6"/>
<proteinExistence type="inferred from homology"/>
<dbReference type="PANTHER" id="PTHR23135">
    <property type="entry name" value="MUR LIGASE FAMILY MEMBER"/>
    <property type="match status" value="1"/>
</dbReference>
<dbReference type="OrthoDB" id="9803907at2"/>
<dbReference type="Gene3D" id="3.30.470.20">
    <property type="entry name" value="ATP-grasp fold, B domain"/>
    <property type="match status" value="2"/>
</dbReference>
<dbReference type="Proteomes" id="UP000272464">
    <property type="component" value="Unassembled WGS sequence"/>
</dbReference>
<dbReference type="Pfam" id="PF08443">
    <property type="entry name" value="RimK"/>
    <property type="match status" value="2"/>
</dbReference>
<feature type="region of interest" description="Disordered" evidence="15">
    <location>
        <begin position="870"/>
        <end position="905"/>
    </location>
</feature>
<dbReference type="GO" id="GO:0071161">
    <property type="term" value="F:cyanophycin synthetase activity (L-arginine-adding)"/>
    <property type="evidence" value="ECO:0007669"/>
    <property type="project" value="UniProtKB-EC"/>
</dbReference>
<evidence type="ECO:0000256" key="10">
    <source>
        <dbReference type="ARBA" id="ARBA00022840"/>
    </source>
</evidence>
<keyword evidence="9 14" id="KW-0547">Nucleotide-binding</keyword>
<evidence type="ECO:0000256" key="3">
    <source>
        <dbReference type="ARBA" id="ARBA00009060"/>
    </source>
</evidence>
<evidence type="ECO:0000256" key="13">
    <source>
        <dbReference type="ARBA" id="ARBA00048425"/>
    </source>
</evidence>
<dbReference type="InterPro" id="IPR011761">
    <property type="entry name" value="ATP-grasp"/>
</dbReference>
<dbReference type="GO" id="GO:0046872">
    <property type="term" value="F:metal ion binding"/>
    <property type="evidence" value="ECO:0007669"/>
    <property type="project" value="InterPro"/>
</dbReference>
<evidence type="ECO:0000256" key="9">
    <source>
        <dbReference type="ARBA" id="ARBA00022741"/>
    </source>
</evidence>
<evidence type="ECO:0000256" key="4">
    <source>
        <dbReference type="ARBA" id="ARBA00011738"/>
    </source>
</evidence>
<evidence type="ECO:0000256" key="12">
    <source>
        <dbReference type="ARBA" id="ARBA00048094"/>
    </source>
</evidence>
<evidence type="ECO:0000256" key="11">
    <source>
        <dbReference type="ARBA" id="ARBA00031353"/>
    </source>
</evidence>
<dbReference type="SUPFAM" id="SSF53244">
    <property type="entry name" value="MurD-like peptide ligases, peptide-binding domain"/>
    <property type="match status" value="1"/>
</dbReference>
<dbReference type="NCBIfam" id="NF010623">
    <property type="entry name" value="PRK14016.1"/>
    <property type="match status" value="1"/>
</dbReference>
<dbReference type="Pfam" id="PF18921">
    <property type="entry name" value="Cyanophycin_syn"/>
    <property type="match status" value="1"/>
</dbReference>
<comment type="catalytic activity">
    <reaction evidence="12">
        <text>[L-4-(L-arginin-2-N-yl)aspartate](n)-L-aspartate + L-arginine + ATP = [L-4-(L-arginin-2-N-yl)aspartate](n+1) + ADP + phosphate + H(+)</text>
        <dbReference type="Rhea" id="RHEA:23888"/>
        <dbReference type="Rhea" id="RHEA-COMP:13732"/>
        <dbReference type="Rhea" id="RHEA-COMP:13733"/>
        <dbReference type="ChEBI" id="CHEBI:15378"/>
        <dbReference type="ChEBI" id="CHEBI:30616"/>
        <dbReference type="ChEBI" id="CHEBI:32682"/>
        <dbReference type="ChEBI" id="CHEBI:43474"/>
        <dbReference type="ChEBI" id="CHEBI:137986"/>
        <dbReference type="ChEBI" id="CHEBI:137990"/>
        <dbReference type="ChEBI" id="CHEBI:456216"/>
        <dbReference type="EC" id="6.3.2.30"/>
    </reaction>
</comment>
<dbReference type="NCBIfam" id="TIGR02068">
    <property type="entry name" value="cya_phycin_syn"/>
    <property type="match status" value="1"/>
</dbReference>
<dbReference type="Pfam" id="PF08245">
    <property type="entry name" value="Mur_ligase_M"/>
    <property type="match status" value="1"/>
</dbReference>
<evidence type="ECO:0000256" key="14">
    <source>
        <dbReference type="PROSITE-ProRule" id="PRU00409"/>
    </source>
</evidence>
<evidence type="ECO:0000256" key="6">
    <source>
        <dbReference type="ARBA" id="ARBA00013005"/>
    </source>
</evidence>
<comment type="subunit">
    <text evidence="4">Homodimer.</text>
</comment>
<feature type="compositionally biased region" description="Polar residues" evidence="15">
    <location>
        <begin position="894"/>
        <end position="905"/>
    </location>
</feature>
<dbReference type="InterPro" id="IPR011810">
    <property type="entry name" value="Cya_phycin_syn"/>
</dbReference>
<dbReference type="InterPro" id="IPR013651">
    <property type="entry name" value="ATP-grasp_RimK-type"/>
</dbReference>
<dbReference type="InterPro" id="IPR044019">
    <property type="entry name" value="Cyanophycin_syn_N"/>
</dbReference>
<dbReference type="SUPFAM" id="SSF56059">
    <property type="entry name" value="Glutathione synthetase ATP-binding domain-like"/>
    <property type="match status" value="1"/>
</dbReference>
<evidence type="ECO:0000256" key="8">
    <source>
        <dbReference type="ARBA" id="ARBA00022598"/>
    </source>
</evidence>
<protein>
    <recommendedName>
        <fullName evidence="7">Cyanophycin synthetase</fullName>
        <ecNumber evidence="6">6.3.2.29</ecNumber>
        <ecNumber evidence="5">6.3.2.30</ecNumber>
    </recommendedName>
    <alternativeName>
        <fullName evidence="11">Cyanophycin synthase</fullName>
    </alternativeName>
</protein>
<sequence length="905" mass="99802">MKINKIKYLSGPNLHSFKPTIWIELDLGELEHKPSNLIPGFTERLLSIIPSLKTHTCSKGYAGGFVERLMEGTWMGHILEHMALEIQYLAGIQVKRGKTITSETRPGIYYVTYDYREKESGIHAFHCAMQIVEGILSGEEHIDAEPHIARTAQLYYDNKLGPSTESIYQAALARRIPVERVGKDSFLRLGTGRKQKSVQATISSQTSYLAVENACDKEMTKNLLEGARLPVPNGVVIKTPDELRMAGEKVGYPVVIKPVDGRQGKGVVTNLQNLEHLEAAYDYVTQEHSGYTEFIIERYYAGEDYRMLIVDGKLVAASLRLPPAVTGDGVLTLRQLIEAENENPLRGEDHEKPMSKIPMELAECCLAKRERSLDEIPPHGEVIRVIGNANLSTGGSAIDVTDQVHPSYTHLAVLAAQTIGLDIAGIDIISQDVTVPYQEGEAVILEVNAAPGIRMHLYPSEGISRDAGAAIVDYLFPTQEQSAIPIVAVTGTNGKTTTARLTAHLLKQENRRIGLTHSDGVWIDDTCIDTGDCSGPGSARKVLSHPEVDLAVLETARGGILREGLAFRYCDVGIVTNVAEDHLGLDGIETLEDLRKVKRLIPEVVLPGGTCILNADDEGCVAMADYTDGTIVYFSLHANNPVIQKAIKEGRTAWYADHDWLVCASEGHTWRFLPIRDIPITINGFARHNIANALAALAAAHSLGKSITELRSSIITFFPDMKQNRGRFNLTQIEGRCIIADYAHNPAGIRAIYDTLSQMRMNRLITAASAAGDRPDEAIREMGSLIASHSDLFVIKEDENLRGRAPMEAAQLLRDSALKNGLDQAEIHIVLDEKEAYHAAWKLTQPGDLLLLVHDNFDHVEQFLSEIKQKQPAGQVRTSPRFRKKNQRFRPAQGESSFTPTKRGV</sequence>
<evidence type="ECO:0000313" key="18">
    <source>
        <dbReference type="Proteomes" id="UP000272464"/>
    </source>
</evidence>
<evidence type="ECO:0000256" key="1">
    <source>
        <dbReference type="ARBA" id="ARBA00003184"/>
    </source>
</evidence>
<comment type="caution">
    <text evidence="17">The sequence shown here is derived from an EMBL/GenBank/DDBJ whole genome shotgun (WGS) entry which is preliminary data.</text>
</comment>
<accession>A0A433XC75</accession>
<comment type="function">
    <text evidence="1">Catalyzes the ATP-dependent polymerization of arginine and aspartate to multi-L-arginyl-poly-L-aspartic acid (cyanophycin; a water-insoluble reserve polymer).</text>
</comment>
<dbReference type="Pfam" id="PF02875">
    <property type="entry name" value="Mur_ligase_C"/>
    <property type="match status" value="1"/>
</dbReference>
<evidence type="ECO:0000256" key="5">
    <source>
        <dbReference type="ARBA" id="ARBA00012968"/>
    </source>
</evidence>
<name>A0A433XC75_9BACL</name>
<dbReference type="InterPro" id="IPR036565">
    <property type="entry name" value="Mur-like_cat_sf"/>
</dbReference>
<dbReference type="InterPro" id="IPR013221">
    <property type="entry name" value="Mur_ligase_cen"/>
</dbReference>
<dbReference type="AlphaFoldDB" id="A0A433XC75"/>
<dbReference type="GO" id="GO:0071160">
    <property type="term" value="F:cyanophycin synthetase activity (L-aspartate-adding)"/>
    <property type="evidence" value="ECO:0007669"/>
    <property type="project" value="UniProtKB-EC"/>
</dbReference>
<dbReference type="EMBL" id="RZNX01000003">
    <property type="protein sequence ID" value="RUT31751.1"/>
    <property type="molecule type" value="Genomic_DNA"/>
</dbReference>
<comment type="pathway">
    <text evidence="2">Cell wall biogenesis; peptidoglycan biosynthesis.</text>
</comment>
<dbReference type="RefSeq" id="WP_127199131.1">
    <property type="nucleotide sequence ID" value="NZ_RZNX01000003.1"/>
</dbReference>
<dbReference type="Gene3D" id="3.40.1190.10">
    <property type="entry name" value="Mur-like, catalytic domain"/>
    <property type="match status" value="1"/>
</dbReference>
<dbReference type="Gene3D" id="3.90.190.20">
    <property type="entry name" value="Mur ligase, C-terminal domain"/>
    <property type="match status" value="1"/>
</dbReference>
<gene>
    <name evidence="17" type="primary">cphA</name>
    <name evidence="17" type="ORF">EJP77_10210</name>
</gene>
<evidence type="ECO:0000256" key="7">
    <source>
        <dbReference type="ARBA" id="ARBA00022036"/>
    </source>
</evidence>
<dbReference type="EC" id="6.3.2.30" evidence="5"/>
<keyword evidence="18" id="KW-1185">Reference proteome</keyword>
<dbReference type="InterPro" id="IPR004101">
    <property type="entry name" value="Mur_ligase_C"/>
</dbReference>
<evidence type="ECO:0000259" key="16">
    <source>
        <dbReference type="PROSITE" id="PS50975"/>
    </source>
</evidence>
<dbReference type="GO" id="GO:0005524">
    <property type="term" value="F:ATP binding"/>
    <property type="evidence" value="ECO:0007669"/>
    <property type="project" value="UniProtKB-UniRule"/>
</dbReference>
<evidence type="ECO:0000256" key="15">
    <source>
        <dbReference type="SAM" id="MobiDB-lite"/>
    </source>
</evidence>
<feature type="domain" description="ATP-grasp" evidence="16">
    <location>
        <begin position="221"/>
        <end position="476"/>
    </location>
</feature>
<keyword evidence="10 14" id="KW-0067">ATP-binding</keyword>
<dbReference type="PROSITE" id="PS50975">
    <property type="entry name" value="ATP_GRASP"/>
    <property type="match status" value="1"/>
</dbReference>
<evidence type="ECO:0000313" key="17">
    <source>
        <dbReference type="EMBL" id="RUT31751.1"/>
    </source>
</evidence>
<comment type="catalytic activity">
    <reaction evidence="13">
        <text>[L-4-(L-arginin-2-N-yl)aspartate](n) + L-aspartate + ATP = [L-4-(L-arginin-2-N-yl)aspartate](n)-L-aspartate + ADP + phosphate + H(+)</text>
        <dbReference type="Rhea" id="RHEA:13277"/>
        <dbReference type="Rhea" id="RHEA-COMP:13728"/>
        <dbReference type="Rhea" id="RHEA-COMP:13733"/>
        <dbReference type="ChEBI" id="CHEBI:15378"/>
        <dbReference type="ChEBI" id="CHEBI:29991"/>
        <dbReference type="ChEBI" id="CHEBI:30616"/>
        <dbReference type="ChEBI" id="CHEBI:43474"/>
        <dbReference type="ChEBI" id="CHEBI:137986"/>
        <dbReference type="ChEBI" id="CHEBI:137990"/>
        <dbReference type="ChEBI" id="CHEBI:456216"/>
        <dbReference type="EC" id="6.3.2.29"/>
    </reaction>
</comment>
<dbReference type="SUPFAM" id="SSF53623">
    <property type="entry name" value="MurD-like peptide ligases, catalytic domain"/>
    <property type="match status" value="1"/>
</dbReference>
<dbReference type="InterPro" id="IPR036615">
    <property type="entry name" value="Mur_ligase_C_dom_sf"/>
</dbReference>
<keyword evidence="8 17" id="KW-0436">Ligase</keyword>
<organism evidence="17 18">
    <name type="scientific">Paenibacillus zeisoli</name>
    <dbReference type="NCBI Taxonomy" id="2496267"/>
    <lineage>
        <taxon>Bacteria</taxon>
        <taxon>Bacillati</taxon>
        <taxon>Bacillota</taxon>
        <taxon>Bacilli</taxon>
        <taxon>Bacillales</taxon>
        <taxon>Paenibacillaceae</taxon>
        <taxon>Paenibacillus</taxon>
    </lineage>
</organism>
<reference evidence="17 18" key="1">
    <citation type="submission" date="2018-12" db="EMBL/GenBank/DDBJ databases">
        <authorList>
            <person name="Sun L."/>
            <person name="Chen Z."/>
        </authorList>
    </citation>
    <scope>NUCLEOTIDE SEQUENCE [LARGE SCALE GENOMIC DNA]</scope>
    <source>
        <strain evidence="17 18">3-5-3</strain>
    </source>
</reference>
<evidence type="ECO:0000256" key="2">
    <source>
        <dbReference type="ARBA" id="ARBA00004752"/>
    </source>
</evidence>